<gene>
    <name evidence="1" type="ORF">CC80DRAFT_501280</name>
</gene>
<dbReference type="Proteomes" id="UP000800035">
    <property type="component" value="Unassembled WGS sequence"/>
</dbReference>
<proteinExistence type="predicted"/>
<evidence type="ECO:0000313" key="1">
    <source>
        <dbReference type="EMBL" id="KAF1961041.1"/>
    </source>
</evidence>
<name>A0A6A5U800_9PLEO</name>
<evidence type="ECO:0000313" key="2">
    <source>
        <dbReference type="Proteomes" id="UP000800035"/>
    </source>
</evidence>
<keyword evidence="2" id="KW-1185">Reference proteome</keyword>
<sequence length="225" mass="26363">MDIDAKELIAPTYHIYITHLIEYHKPARDRLSEFWHRHWVYKENKQRHNFIFFRPMCEQECTMLLENGVATRNIRDAAEKAGERVPRRKEAYAMAQLTLLARAAVCQALGEYRDGEEFYICSIGTNDNFQATMYTVDEKQVLVEKGQGVDHWQAVCDIREQYIRKNLAKRSMESSVLPRRVQLKTVNMGLAVYNMYMRTVMENLTPSTVRMFKSSLALISCRLVQ</sequence>
<dbReference type="AlphaFoldDB" id="A0A6A5U800"/>
<organism evidence="1 2">
    <name type="scientific">Byssothecium circinans</name>
    <dbReference type="NCBI Taxonomy" id="147558"/>
    <lineage>
        <taxon>Eukaryota</taxon>
        <taxon>Fungi</taxon>
        <taxon>Dikarya</taxon>
        <taxon>Ascomycota</taxon>
        <taxon>Pezizomycotina</taxon>
        <taxon>Dothideomycetes</taxon>
        <taxon>Pleosporomycetidae</taxon>
        <taxon>Pleosporales</taxon>
        <taxon>Massarineae</taxon>
        <taxon>Massarinaceae</taxon>
        <taxon>Byssothecium</taxon>
    </lineage>
</organism>
<reference evidence="1" key="1">
    <citation type="journal article" date="2020" name="Stud. Mycol.">
        <title>101 Dothideomycetes genomes: a test case for predicting lifestyles and emergence of pathogens.</title>
        <authorList>
            <person name="Haridas S."/>
            <person name="Albert R."/>
            <person name="Binder M."/>
            <person name="Bloem J."/>
            <person name="Labutti K."/>
            <person name="Salamov A."/>
            <person name="Andreopoulos B."/>
            <person name="Baker S."/>
            <person name="Barry K."/>
            <person name="Bills G."/>
            <person name="Bluhm B."/>
            <person name="Cannon C."/>
            <person name="Castanera R."/>
            <person name="Culley D."/>
            <person name="Daum C."/>
            <person name="Ezra D."/>
            <person name="Gonzalez J."/>
            <person name="Henrissat B."/>
            <person name="Kuo A."/>
            <person name="Liang C."/>
            <person name="Lipzen A."/>
            <person name="Lutzoni F."/>
            <person name="Magnuson J."/>
            <person name="Mondo S."/>
            <person name="Nolan M."/>
            <person name="Ohm R."/>
            <person name="Pangilinan J."/>
            <person name="Park H.-J."/>
            <person name="Ramirez L."/>
            <person name="Alfaro M."/>
            <person name="Sun H."/>
            <person name="Tritt A."/>
            <person name="Yoshinaga Y."/>
            <person name="Zwiers L.-H."/>
            <person name="Turgeon B."/>
            <person name="Goodwin S."/>
            <person name="Spatafora J."/>
            <person name="Crous P."/>
            <person name="Grigoriev I."/>
        </authorList>
    </citation>
    <scope>NUCLEOTIDE SEQUENCE</scope>
    <source>
        <strain evidence="1">CBS 675.92</strain>
    </source>
</reference>
<accession>A0A6A5U800</accession>
<dbReference type="OrthoDB" id="10595022at2759"/>
<dbReference type="EMBL" id="ML976982">
    <property type="protein sequence ID" value="KAF1961041.1"/>
    <property type="molecule type" value="Genomic_DNA"/>
</dbReference>
<protein>
    <submittedName>
        <fullName evidence="1">Uncharacterized protein</fullName>
    </submittedName>
</protein>